<evidence type="ECO:0000313" key="2">
    <source>
        <dbReference type="Proteomes" id="UP000256257"/>
    </source>
</evidence>
<organism evidence="1 2">
    <name type="scientific">Chryseobacterium pennipullorum</name>
    <dbReference type="NCBI Taxonomy" id="2258963"/>
    <lineage>
        <taxon>Bacteria</taxon>
        <taxon>Pseudomonadati</taxon>
        <taxon>Bacteroidota</taxon>
        <taxon>Flavobacteriia</taxon>
        <taxon>Flavobacteriales</taxon>
        <taxon>Weeksellaceae</taxon>
        <taxon>Chryseobacterium group</taxon>
        <taxon>Chryseobacterium</taxon>
    </lineage>
</organism>
<reference evidence="1 2" key="1">
    <citation type="submission" date="2018-06" db="EMBL/GenBank/DDBJ databases">
        <title>Novel Chryseobacterium species.</title>
        <authorList>
            <person name="Newman J."/>
            <person name="Hugo C."/>
            <person name="Oosthuizen L."/>
            <person name="Charimba G."/>
        </authorList>
    </citation>
    <scope>NUCLEOTIDE SEQUENCE [LARGE SCALE GENOMIC DNA]</scope>
    <source>
        <strain evidence="1 2">7_F195</strain>
    </source>
</reference>
<accession>A0A3D9B2Z4</accession>
<gene>
    <name evidence="1" type="ORF">DRF67_09590</name>
</gene>
<dbReference type="Proteomes" id="UP000256257">
    <property type="component" value="Unassembled WGS sequence"/>
</dbReference>
<protein>
    <submittedName>
        <fullName evidence="1">Uncharacterized protein</fullName>
    </submittedName>
</protein>
<sequence>MSELISGQTYNDIERISAYINQPLSKFEKEQNMKPTDGAMKKFGLTTCVYNYQNFIVMMSEIEENGVIGDISFMPKRDINNSEKWYSICRQMDNNPEYIFEGSLIGSENREIHEEQLKFNSLIEKLRKFNDVSDFIYYVKYKKNSLHYQLSIVKEKMLIRVKTNPD</sequence>
<keyword evidence="2" id="KW-1185">Reference proteome</keyword>
<comment type="caution">
    <text evidence="1">The sequence shown here is derived from an EMBL/GenBank/DDBJ whole genome shotgun (WGS) entry which is preliminary data.</text>
</comment>
<evidence type="ECO:0000313" key="1">
    <source>
        <dbReference type="EMBL" id="REC47708.1"/>
    </source>
</evidence>
<proteinExistence type="predicted"/>
<name>A0A3D9B2Z4_9FLAO</name>
<dbReference type="AlphaFoldDB" id="A0A3D9B2Z4"/>
<dbReference type="EMBL" id="QNVV01000007">
    <property type="protein sequence ID" value="REC47708.1"/>
    <property type="molecule type" value="Genomic_DNA"/>
</dbReference>